<protein>
    <recommendedName>
        <fullName evidence="4">DoxX family protein</fullName>
    </recommendedName>
</protein>
<comment type="caution">
    <text evidence="2">The sequence shown here is derived from an EMBL/GenBank/DDBJ whole genome shotgun (WGS) entry which is preliminary data.</text>
</comment>
<reference evidence="2 3" key="1">
    <citation type="submission" date="2024-09" db="EMBL/GenBank/DDBJ databases">
        <authorList>
            <person name="Lee S.D."/>
        </authorList>
    </citation>
    <scope>NUCLEOTIDE SEQUENCE [LARGE SCALE GENOMIC DNA]</scope>
    <source>
        <strain evidence="2 3">N1-5</strain>
    </source>
</reference>
<keyword evidence="3" id="KW-1185">Reference proteome</keyword>
<accession>A0ABV6UVY5</accession>
<evidence type="ECO:0000313" key="3">
    <source>
        <dbReference type="Proteomes" id="UP001592528"/>
    </source>
</evidence>
<sequence>MAAFHAILRSLAALGLAVDAAVHARLAGQYDAVTATISEGTLFRVEAGAAALAVVLVLVVRRFPGDLFAVLTAVAGLGAILVYRYVDLGAFGPFPDMYEPIWSTDKLWALAGQGLAIVALLPLLTAAARTRSTRPNGLG</sequence>
<dbReference type="RefSeq" id="WP_030261407.1">
    <property type="nucleotide sequence ID" value="NZ_JBHEZZ010000022.1"/>
</dbReference>
<gene>
    <name evidence="2" type="ORF">ACEZDJ_30415</name>
</gene>
<organism evidence="2 3">
    <name type="scientific">Streptacidiphilus cavernicola</name>
    <dbReference type="NCBI Taxonomy" id="3342716"/>
    <lineage>
        <taxon>Bacteria</taxon>
        <taxon>Bacillati</taxon>
        <taxon>Actinomycetota</taxon>
        <taxon>Actinomycetes</taxon>
        <taxon>Kitasatosporales</taxon>
        <taxon>Streptomycetaceae</taxon>
        <taxon>Streptacidiphilus</taxon>
    </lineage>
</organism>
<dbReference type="Proteomes" id="UP001592528">
    <property type="component" value="Unassembled WGS sequence"/>
</dbReference>
<keyword evidence="1" id="KW-0812">Transmembrane</keyword>
<feature type="transmembrane region" description="Helical" evidence="1">
    <location>
        <begin position="67"/>
        <end position="86"/>
    </location>
</feature>
<evidence type="ECO:0000256" key="1">
    <source>
        <dbReference type="SAM" id="Phobius"/>
    </source>
</evidence>
<name>A0ABV6UVY5_9ACTN</name>
<evidence type="ECO:0008006" key="4">
    <source>
        <dbReference type="Google" id="ProtNLM"/>
    </source>
</evidence>
<dbReference type="EMBL" id="JBHEZZ010000022">
    <property type="protein sequence ID" value="MFC1405611.1"/>
    <property type="molecule type" value="Genomic_DNA"/>
</dbReference>
<proteinExistence type="predicted"/>
<keyword evidence="1" id="KW-1133">Transmembrane helix</keyword>
<keyword evidence="1" id="KW-0472">Membrane</keyword>
<feature type="transmembrane region" description="Helical" evidence="1">
    <location>
        <begin position="40"/>
        <end position="60"/>
    </location>
</feature>
<evidence type="ECO:0000313" key="2">
    <source>
        <dbReference type="EMBL" id="MFC1405611.1"/>
    </source>
</evidence>
<feature type="transmembrane region" description="Helical" evidence="1">
    <location>
        <begin position="106"/>
        <end position="128"/>
    </location>
</feature>